<dbReference type="EnsemblMetazoa" id="SMAR008359-RA">
    <property type="protein sequence ID" value="SMAR008359-PA"/>
    <property type="gene ID" value="SMAR008359"/>
</dbReference>
<dbReference type="EMBL" id="JH431835">
    <property type="status" value="NOT_ANNOTATED_CDS"/>
    <property type="molecule type" value="Genomic_DNA"/>
</dbReference>
<dbReference type="Proteomes" id="UP000014500">
    <property type="component" value="Unassembled WGS sequence"/>
</dbReference>
<organism evidence="1 2">
    <name type="scientific">Strigamia maritima</name>
    <name type="common">European centipede</name>
    <name type="synonym">Geophilus maritimus</name>
    <dbReference type="NCBI Taxonomy" id="126957"/>
    <lineage>
        <taxon>Eukaryota</taxon>
        <taxon>Metazoa</taxon>
        <taxon>Ecdysozoa</taxon>
        <taxon>Arthropoda</taxon>
        <taxon>Myriapoda</taxon>
        <taxon>Chilopoda</taxon>
        <taxon>Pleurostigmophora</taxon>
        <taxon>Geophilomorpha</taxon>
        <taxon>Linotaeniidae</taxon>
        <taxon>Strigamia</taxon>
    </lineage>
</organism>
<keyword evidence="2" id="KW-1185">Reference proteome</keyword>
<dbReference type="AlphaFoldDB" id="T1J431"/>
<dbReference type="HOGENOM" id="CLU_1442776_0_0_1"/>
<protein>
    <submittedName>
        <fullName evidence="1">Uncharacterized protein</fullName>
    </submittedName>
</protein>
<evidence type="ECO:0000313" key="2">
    <source>
        <dbReference type="Proteomes" id="UP000014500"/>
    </source>
</evidence>
<name>T1J431_STRMM</name>
<reference evidence="2" key="1">
    <citation type="submission" date="2011-05" db="EMBL/GenBank/DDBJ databases">
        <authorList>
            <person name="Richards S.R."/>
            <person name="Qu J."/>
            <person name="Jiang H."/>
            <person name="Jhangiani S.N."/>
            <person name="Agravi P."/>
            <person name="Goodspeed R."/>
            <person name="Gross S."/>
            <person name="Mandapat C."/>
            <person name="Jackson L."/>
            <person name="Mathew T."/>
            <person name="Pu L."/>
            <person name="Thornton R."/>
            <person name="Saada N."/>
            <person name="Wilczek-Boney K.B."/>
            <person name="Lee S."/>
            <person name="Kovar C."/>
            <person name="Wu Y."/>
            <person name="Scherer S.E."/>
            <person name="Worley K.C."/>
            <person name="Muzny D.M."/>
            <person name="Gibbs R."/>
        </authorList>
    </citation>
    <scope>NUCLEOTIDE SEQUENCE</scope>
    <source>
        <strain evidence="2">Brora</strain>
    </source>
</reference>
<sequence length="188" mass="21860">MKKLDEDFNSALRLLPFSMKIEKKEEIVRKDKRSREPNGLKKIIEEFASVQLNQTELIDYYSKRLAIESSLIEDALASTGVFDSTTVQKIFAAANPDQTICQGVLVSLEKIKKWIINHQFDAKKLFQIHHDIVRNSRIDQFSECPYIIAINEYRHVNVFCESTLYPNWEESRLLNATFFQRAQSVDKG</sequence>
<reference evidence="1" key="2">
    <citation type="submission" date="2015-02" db="UniProtKB">
        <authorList>
            <consortium name="EnsemblMetazoa"/>
        </authorList>
    </citation>
    <scope>IDENTIFICATION</scope>
</reference>
<proteinExistence type="predicted"/>
<evidence type="ECO:0000313" key="1">
    <source>
        <dbReference type="EnsemblMetazoa" id="SMAR008359-PA"/>
    </source>
</evidence>
<accession>T1J431</accession>